<dbReference type="InterPro" id="IPR035901">
    <property type="entry name" value="GIY-YIG_endonuc_sf"/>
</dbReference>
<evidence type="ECO:0000259" key="1">
    <source>
        <dbReference type="Pfam" id="PF01541"/>
    </source>
</evidence>
<dbReference type="Gene3D" id="3.40.1440.10">
    <property type="entry name" value="GIY-YIG endonuclease"/>
    <property type="match status" value="1"/>
</dbReference>
<dbReference type="EMBL" id="MTEI01000003">
    <property type="protein sequence ID" value="OQW88687.1"/>
    <property type="molecule type" value="Genomic_DNA"/>
</dbReference>
<protein>
    <recommendedName>
        <fullName evidence="1">GIY-YIG domain-containing protein</fullName>
    </recommendedName>
</protein>
<comment type="caution">
    <text evidence="2">The sequence shown here is derived from an EMBL/GenBank/DDBJ whole genome shotgun (WGS) entry which is preliminary data.</text>
</comment>
<dbReference type="Pfam" id="PF01541">
    <property type="entry name" value="GIY-YIG"/>
    <property type="match status" value="1"/>
</dbReference>
<accession>A0A1W9KVY2</accession>
<dbReference type="InterPro" id="IPR000305">
    <property type="entry name" value="GIY-YIG_endonuc"/>
</dbReference>
<proteinExistence type="predicted"/>
<evidence type="ECO:0000313" key="3">
    <source>
        <dbReference type="Proteomes" id="UP000192505"/>
    </source>
</evidence>
<evidence type="ECO:0000313" key="2">
    <source>
        <dbReference type="EMBL" id="OQW88687.1"/>
    </source>
</evidence>
<dbReference type="AlphaFoldDB" id="A0A1W9KVY2"/>
<name>A0A1W9KVY2_9BURK</name>
<feature type="domain" description="GIY-YIG" evidence="1">
    <location>
        <begin position="175"/>
        <end position="256"/>
    </location>
</feature>
<dbReference type="SUPFAM" id="SSF82771">
    <property type="entry name" value="GIY-YIG endonuclease"/>
    <property type="match status" value="1"/>
</dbReference>
<organism evidence="2 3">
    <name type="scientific">Rhodoferax ferrireducens</name>
    <dbReference type="NCBI Taxonomy" id="192843"/>
    <lineage>
        <taxon>Bacteria</taxon>
        <taxon>Pseudomonadati</taxon>
        <taxon>Pseudomonadota</taxon>
        <taxon>Betaproteobacteria</taxon>
        <taxon>Burkholderiales</taxon>
        <taxon>Comamonadaceae</taxon>
        <taxon>Rhodoferax</taxon>
    </lineage>
</organism>
<dbReference type="CDD" id="cd10443">
    <property type="entry name" value="GIY-YIG_HE_Tlr8p_PBC-V_like"/>
    <property type="match status" value="1"/>
</dbReference>
<dbReference type="Proteomes" id="UP000192505">
    <property type="component" value="Unassembled WGS sequence"/>
</dbReference>
<gene>
    <name evidence="2" type="ORF">BWK72_06875</name>
</gene>
<reference evidence="2 3" key="1">
    <citation type="submission" date="2017-01" db="EMBL/GenBank/DDBJ databases">
        <title>Novel large sulfur bacteria in the metagenomes of groundwater-fed chemosynthetic microbial mats in the Lake Huron basin.</title>
        <authorList>
            <person name="Sharrar A.M."/>
            <person name="Flood B.E."/>
            <person name="Bailey J.V."/>
            <person name="Jones D.S."/>
            <person name="Biddanda B."/>
            <person name="Ruberg S.A."/>
            <person name="Marcus D.N."/>
            <person name="Dick G.J."/>
        </authorList>
    </citation>
    <scope>NUCLEOTIDE SEQUENCE [LARGE SCALE GENOMIC DNA]</scope>
    <source>
        <strain evidence="2">A7</strain>
    </source>
</reference>
<sequence>MSRQHCLKTHGEAEDDAMPVSVEVINDGSGLSSQSIQKKSVARKTWVTVGGKRIDLLKFHADSGLAGQVSYRAFWQRVRGLRLRNMLDEQSLADGLTMLQTEWITFYGGGRRRAVLYVGDAYPEQSGMSFPSLTAFLRAIGRYEDKSIVWSRVKSGWNLDSAVSTPVAFASKRCGLIYKIERIKSGERYVGLTLGTIDQRWGFHLRSSQRGGTTKLARAIRNDGADGFNCAVVEDGITDLDELSRREKFWVEKLGALGPKGLNTAVPGGLGGPGGKRTVVNGEVFRSREEAAQILSQRTGLASHVVLSRLINERPLPNKARKHSRHPEAGSNLFRRWLSLLKRYPDMIESRWIESYDNFKADVFPHDPSANLVRIDDKRPWGSTNFEWMSTQEKVDRHHGKSVVIRGVTFPSLKAVAKHFAIGVSTLKNRIGKQGMTIEYAVEIPLAPTSYKSKGEEILVDGLVFRSQRQAILHIAKTKGLTEHQAKYRFSVGRYDST</sequence>